<keyword evidence="3" id="KW-1185">Reference proteome</keyword>
<feature type="region of interest" description="Disordered" evidence="1">
    <location>
        <begin position="35"/>
        <end position="70"/>
    </location>
</feature>
<feature type="compositionally biased region" description="Acidic residues" evidence="1">
    <location>
        <begin position="35"/>
        <end position="49"/>
    </location>
</feature>
<dbReference type="EMBL" id="UZAN01044324">
    <property type="protein sequence ID" value="VDP80530.1"/>
    <property type="molecule type" value="Genomic_DNA"/>
</dbReference>
<sequence>MNSSAADKLDAKGKRRMNRIERSRFPEFFSLALAVDDDEEEEQHEEEPSVSDSFASDGAGGVKRTLIIRS</sequence>
<evidence type="ECO:0000313" key="2">
    <source>
        <dbReference type="EMBL" id="VDP80530.1"/>
    </source>
</evidence>
<proteinExistence type="predicted"/>
<protein>
    <submittedName>
        <fullName evidence="2 4">Uncharacterized protein</fullName>
    </submittedName>
</protein>
<reference evidence="4" key="1">
    <citation type="submission" date="2016-06" db="UniProtKB">
        <authorList>
            <consortium name="WormBaseParasite"/>
        </authorList>
    </citation>
    <scope>IDENTIFICATION</scope>
</reference>
<gene>
    <name evidence="2" type="ORF">ECPE_LOCUS7236</name>
</gene>
<evidence type="ECO:0000256" key="1">
    <source>
        <dbReference type="SAM" id="MobiDB-lite"/>
    </source>
</evidence>
<evidence type="ECO:0000313" key="4">
    <source>
        <dbReference type="WBParaSite" id="ECPE_0000725201-mRNA-1"/>
    </source>
</evidence>
<name>A0A183AJV1_9TREM</name>
<evidence type="ECO:0000313" key="3">
    <source>
        <dbReference type="Proteomes" id="UP000272942"/>
    </source>
</evidence>
<accession>A0A183AJV1</accession>
<reference evidence="2 3" key="2">
    <citation type="submission" date="2018-11" db="EMBL/GenBank/DDBJ databases">
        <authorList>
            <consortium name="Pathogen Informatics"/>
        </authorList>
    </citation>
    <scope>NUCLEOTIDE SEQUENCE [LARGE SCALE GENOMIC DNA]</scope>
    <source>
        <strain evidence="2 3">Egypt</strain>
    </source>
</reference>
<dbReference type="AlphaFoldDB" id="A0A183AJV1"/>
<dbReference type="Proteomes" id="UP000272942">
    <property type="component" value="Unassembled WGS sequence"/>
</dbReference>
<dbReference type="WBParaSite" id="ECPE_0000725201-mRNA-1">
    <property type="protein sequence ID" value="ECPE_0000725201-mRNA-1"/>
    <property type="gene ID" value="ECPE_0000725201"/>
</dbReference>
<organism evidence="4">
    <name type="scientific">Echinostoma caproni</name>
    <dbReference type="NCBI Taxonomy" id="27848"/>
    <lineage>
        <taxon>Eukaryota</taxon>
        <taxon>Metazoa</taxon>
        <taxon>Spiralia</taxon>
        <taxon>Lophotrochozoa</taxon>
        <taxon>Platyhelminthes</taxon>
        <taxon>Trematoda</taxon>
        <taxon>Digenea</taxon>
        <taxon>Plagiorchiida</taxon>
        <taxon>Echinostomata</taxon>
        <taxon>Echinostomatoidea</taxon>
        <taxon>Echinostomatidae</taxon>
        <taxon>Echinostoma</taxon>
    </lineage>
</organism>